<dbReference type="Gene3D" id="1.20.120.530">
    <property type="entry name" value="GntR ligand-binding domain-like"/>
    <property type="match status" value="1"/>
</dbReference>
<name>Q11D72_CHESB</name>
<dbReference type="InterPro" id="IPR036390">
    <property type="entry name" value="WH_DNA-bd_sf"/>
</dbReference>
<dbReference type="OrthoDB" id="9028214at2"/>
<dbReference type="InterPro" id="IPR036388">
    <property type="entry name" value="WH-like_DNA-bd_sf"/>
</dbReference>
<evidence type="ECO:0000256" key="4">
    <source>
        <dbReference type="SAM" id="Coils"/>
    </source>
</evidence>
<dbReference type="InterPro" id="IPR008920">
    <property type="entry name" value="TF_FadR/GntR_C"/>
</dbReference>
<protein>
    <submittedName>
        <fullName evidence="6">Transcriptional regulator, GntR family</fullName>
    </submittedName>
</protein>
<sequence>MIRETATVKEFAPLKSSRLSDAIGEQIRTRLATGDLRPGDKLPSERELANQLNVSRNAVREALRMLEMSGVVKLQKGAKGGAFIGDGNAEVLATGLKDLLNLRGLTIEQLTESRIWLAEIVVRVACERATERDLDLLEANIDEAERCFARGDLDGKLACQIEFHNILARATGNPVLIIIIASTMDLMHHVAQTVGAESNDLALKSRRRFMKYFRARDIAAAVAEMTDHLEQLKARYVELMHERESRMTGVGANSAVQTNVK</sequence>
<dbReference type="GO" id="GO:0003700">
    <property type="term" value="F:DNA-binding transcription factor activity"/>
    <property type="evidence" value="ECO:0007669"/>
    <property type="project" value="InterPro"/>
</dbReference>
<dbReference type="Pfam" id="PF00392">
    <property type="entry name" value="GntR"/>
    <property type="match status" value="1"/>
</dbReference>
<dbReference type="Pfam" id="PF07729">
    <property type="entry name" value="FCD"/>
    <property type="match status" value="1"/>
</dbReference>
<organism evidence="6">
    <name type="scientific">Chelativorans sp. (strain BNC1)</name>
    <dbReference type="NCBI Taxonomy" id="266779"/>
    <lineage>
        <taxon>Bacteria</taxon>
        <taxon>Pseudomonadati</taxon>
        <taxon>Pseudomonadota</taxon>
        <taxon>Alphaproteobacteria</taxon>
        <taxon>Hyphomicrobiales</taxon>
        <taxon>Phyllobacteriaceae</taxon>
        <taxon>Chelativorans</taxon>
    </lineage>
</organism>
<dbReference type="CDD" id="cd07377">
    <property type="entry name" value="WHTH_GntR"/>
    <property type="match status" value="1"/>
</dbReference>
<gene>
    <name evidence="6" type="ordered locus">Meso_3282</name>
</gene>
<dbReference type="PANTHER" id="PTHR43537:SF5">
    <property type="entry name" value="UXU OPERON TRANSCRIPTIONAL REGULATOR"/>
    <property type="match status" value="1"/>
</dbReference>
<keyword evidence="1" id="KW-0805">Transcription regulation</keyword>
<keyword evidence="3" id="KW-0804">Transcription</keyword>
<evidence type="ECO:0000256" key="2">
    <source>
        <dbReference type="ARBA" id="ARBA00023125"/>
    </source>
</evidence>
<dbReference type="PRINTS" id="PR00035">
    <property type="entry name" value="HTHGNTR"/>
</dbReference>
<dbReference type="InterPro" id="IPR000524">
    <property type="entry name" value="Tscrpt_reg_HTH_GntR"/>
</dbReference>
<dbReference type="KEGG" id="mes:Meso_3282"/>
<accession>Q11D72</accession>
<evidence type="ECO:0000259" key="5">
    <source>
        <dbReference type="PROSITE" id="PS50949"/>
    </source>
</evidence>
<reference evidence="6" key="1">
    <citation type="submission" date="2006-06" db="EMBL/GenBank/DDBJ databases">
        <title>Complete sequence of chromosome of Chelativorans sp. BNC1.</title>
        <authorList>
            <consortium name="US DOE Joint Genome Institute"/>
            <person name="Copeland A."/>
            <person name="Lucas S."/>
            <person name="Lapidus A."/>
            <person name="Barry K."/>
            <person name="Detter J.C."/>
            <person name="Glavina del Rio T."/>
            <person name="Hammon N."/>
            <person name="Israni S."/>
            <person name="Dalin E."/>
            <person name="Tice H."/>
            <person name="Pitluck S."/>
            <person name="Chertkov O."/>
            <person name="Brettin T."/>
            <person name="Bruce D."/>
            <person name="Han C."/>
            <person name="Tapia R."/>
            <person name="Gilna P."/>
            <person name="Schmutz J."/>
            <person name="Larimer F."/>
            <person name="Land M."/>
            <person name="Hauser L."/>
            <person name="Kyrpides N."/>
            <person name="Mikhailova N."/>
            <person name="Richardson P."/>
        </authorList>
    </citation>
    <scope>NUCLEOTIDE SEQUENCE</scope>
    <source>
        <strain evidence="6">BNC1</strain>
    </source>
</reference>
<feature type="domain" description="HTH gntR-type" evidence="5">
    <location>
        <begin position="17"/>
        <end position="87"/>
    </location>
</feature>
<evidence type="ECO:0000256" key="1">
    <source>
        <dbReference type="ARBA" id="ARBA00023015"/>
    </source>
</evidence>
<dbReference type="SMART" id="SM00895">
    <property type="entry name" value="FCD"/>
    <property type="match status" value="1"/>
</dbReference>
<dbReference type="eggNOG" id="COG2186">
    <property type="taxonomic scope" value="Bacteria"/>
</dbReference>
<dbReference type="SMART" id="SM00345">
    <property type="entry name" value="HTH_GNTR"/>
    <property type="match status" value="1"/>
</dbReference>
<dbReference type="PANTHER" id="PTHR43537">
    <property type="entry name" value="TRANSCRIPTIONAL REGULATOR, GNTR FAMILY"/>
    <property type="match status" value="1"/>
</dbReference>
<keyword evidence="4" id="KW-0175">Coiled coil</keyword>
<dbReference type="SUPFAM" id="SSF48008">
    <property type="entry name" value="GntR ligand-binding domain-like"/>
    <property type="match status" value="1"/>
</dbReference>
<dbReference type="PROSITE" id="PS50949">
    <property type="entry name" value="HTH_GNTR"/>
    <property type="match status" value="1"/>
</dbReference>
<dbReference type="STRING" id="266779.Meso_3282"/>
<keyword evidence="2" id="KW-0238">DNA-binding</keyword>
<dbReference type="Gene3D" id="1.10.10.10">
    <property type="entry name" value="Winged helix-like DNA-binding domain superfamily/Winged helix DNA-binding domain"/>
    <property type="match status" value="1"/>
</dbReference>
<dbReference type="EMBL" id="CP000390">
    <property type="protein sequence ID" value="ABG64653.1"/>
    <property type="molecule type" value="Genomic_DNA"/>
</dbReference>
<dbReference type="GO" id="GO:0003677">
    <property type="term" value="F:DNA binding"/>
    <property type="evidence" value="ECO:0007669"/>
    <property type="project" value="UniProtKB-KW"/>
</dbReference>
<evidence type="ECO:0000256" key="3">
    <source>
        <dbReference type="ARBA" id="ARBA00023163"/>
    </source>
</evidence>
<proteinExistence type="predicted"/>
<dbReference type="AlphaFoldDB" id="Q11D72"/>
<dbReference type="InterPro" id="IPR011711">
    <property type="entry name" value="GntR_C"/>
</dbReference>
<evidence type="ECO:0000313" key="6">
    <source>
        <dbReference type="EMBL" id="ABG64653.1"/>
    </source>
</evidence>
<feature type="coiled-coil region" evidence="4">
    <location>
        <begin position="215"/>
        <end position="242"/>
    </location>
</feature>
<dbReference type="SUPFAM" id="SSF46785">
    <property type="entry name" value="Winged helix' DNA-binding domain"/>
    <property type="match status" value="1"/>
</dbReference>
<dbReference type="HOGENOM" id="CLU_017584_9_0_5"/>